<proteinExistence type="predicted"/>
<protein>
    <submittedName>
        <fullName evidence="1">Uncharacterized protein</fullName>
    </submittedName>
</protein>
<organism evidence="1">
    <name type="scientific">viral metagenome</name>
    <dbReference type="NCBI Taxonomy" id="1070528"/>
    <lineage>
        <taxon>unclassified sequences</taxon>
        <taxon>metagenomes</taxon>
        <taxon>organismal metagenomes</taxon>
    </lineage>
</organism>
<evidence type="ECO:0000313" key="1">
    <source>
        <dbReference type="EMBL" id="QJI01977.1"/>
    </source>
</evidence>
<dbReference type="AlphaFoldDB" id="A0A6M3XVU7"/>
<name>A0A6M3XVU7_9ZZZZ</name>
<gene>
    <name evidence="1" type="ORF">TM448B02856_0008</name>
</gene>
<dbReference type="EMBL" id="MT144966">
    <property type="protein sequence ID" value="QJI01977.1"/>
    <property type="molecule type" value="Genomic_DNA"/>
</dbReference>
<accession>A0A6M3XVU7</accession>
<sequence>MAINIKNMETLEEVRCIGLWTNPVYNPRIIYGLFGQSHTAQSDTMIEAFGEPLYIWDEIWQRYKTIKPWRIV</sequence>
<reference evidence="1" key="1">
    <citation type="submission" date="2020-03" db="EMBL/GenBank/DDBJ databases">
        <title>The deep terrestrial virosphere.</title>
        <authorList>
            <person name="Holmfeldt K."/>
            <person name="Nilsson E."/>
            <person name="Simone D."/>
            <person name="Lopez-Fernandez M."/>
            <person name="Wu X."/>
            <person name="de Brujin I."/>
            <person name="Lundin D."/>
            <person name="Andersson A."/>
            <person name="Bertilsson S."/>
            <person name="Dopson M."/>
        </authorList>
    </citation>
    <scope>NUCLEOTIDE SEQUENCE</scope>
    <source>
        <strain evidence="1">TM448B02856</strain>
    </source>
</reference>